<name>A0ABM9NK95_9GAMM</name>
<evidence type="ECO:0000256" key="1">
    <source>
        <dbReference type="ARBA" id="ARBA00022741"/>
    </source>
</evidence>
<dbReference type="InterPro" id="IPR000160">
    <property type="entry name" value="GGDEF_dom"/>
</dbReference>
<dbReference type="InterPro" id="IPR038242">
    <property type="entry name" value="Cmr2_N"/>
</dbReference>
<dbReference type="RefSeq" id="WP_348757587.1">
    <property type="nucleotide sequence ID" value="NZ_OZ026884.1"/>
</dbReference>
<evidence type="ECO:0000259" key="3">
    <source>
        <dbReference type="PROSITE" id="PS50887"/>
    </source>
</evidence>
<keyword evidence="2" id="KW-0051">Antiviral defense</keyword>
<dbReference type="Pfam" id="PF22335">
    <property type="entry name" value="Cas10-Cmr2_palm2"/>
    <property type="match status" value="1"/>
</dbReference>
<evidence type="ECO:0000313" key="5">
    <source>
        <dbReference type="Proteomes" id="UP001497493"/>
    </source>
</evidence>
<dbReference type="PROSITE" id="PS50887">
    <property type="entry name" value="GGDEF"/>
    <property type="match status" value="1"/>
</dbReference>
<evidence type="ECO:0000256" key="2">
    <source>
        <dbReference type="ARBA" id="ARBA00023118"/>
    </source>
</evidence>
<accession>A0ABM9NK95</accession>
<dbReference type="InterPro" id="IPR024615">
    <property type="entry name" value="CRISPR-assoc_Cmr2_N"/>
</dbReference>
<dbReference type="Gene3D" id="3.30.70.270">
    <property type="match status" value="1"/>
</dbReference>
<dbReference type="InterPro" id="IPR054767">
    <property type="entry name" value="Cas10-Cmr2_palm2"/>
</dbReference>
<dbReference type="NCBIfam" id="TIGR02577">
    <property type="entry name" value="cas_TM1794_Cmr2"/>
    <property type="match status" value="1"/>
</dbReference>
<evidence type="ECO:0000313" key="4">
    <source>
        <dbReference type="EMBL" id="CAL1241057.1"/>
    </source>
</evidence>
<dbReference type="EMBL" id="OZ026884">
    <property type="protein sequence ID" value="CAL1241057.1"/>
    <property type="molecule type" value="Genomic_DNA"/>
</dbReference>
<dbReference type="Pfam" id="PF12469">
    <property type="entry name" value="Cmr2_N"/>
    <property type="match status" value="1"/>
</dbReference>
<feature type="domain" description="GGDEF" evidence="3">
    <location>
        <begin position="343"/>
        <end position="485"/>
    </location>
</feature>
<reference evidence="4 5" key="1">
    <citation type="submission" date="2024-04" db="EMBL/GenBank/DDBJ databases">
        <authorList>
            <person name="Cremers G."/>
        </authorList>
    </citation>
    <scope>NUCLEOTIDE SEQUENCE [LARGE SCALE GENOMIC DNA]</scope>
    <source>
        <strain evidence="4">MeCH1-AG</strain>
    </source>
</reference>
<gene>
    <name evidence="4" type="ORF">MECH1_V1_2281</name>
</gene>
<sequence>MANYLIALSIGPVQGFIAAARRTRDLWLGSWVLSEVSKAAAFGFYETNATLIFPAPSNADKELKAGSELNVGNKLLVHIETDNPREILENVKNRAQARWRELAEKARKNIKTEGVIDDAVWKRQIDDVLEFFGAWVRVDGPENYSAARDRVETLLAARKTTRDFKPAANRFDEPPGFGLRKSSLDAARETVFTEDFARSGQKDSKHHERFKHIRRRLGLVSGEHLDCPGLVKRFGGDPDQFPSVVRVALEAWLDTKKIPSTLLDAARNEYEKLVAAGLATRTDPARWRYYKDFPYDGGLLFPGRIESLRRDLHGESDQMAIAALDALRAERHKLYETYGQPTPYYAVLVADGDRMGKLIDDCTQIESHIAVTQALAGFADAAKTTVERHRGVCVYAGGDDVLALLPLHTAVRCAGELRKAFGTALENVSRGADQPPTLSVGLGIAHVLTPFDQARDLGKRAEKLAKGADLKAKDEQRNALAVLVSTRSGADFSVRGQWDSGIAERLEHWRTLFLANRLPDKTPYDLRAALARFAWAKERDDYAEIAVAEVERVLKKKRAEFGGRELSPEDRAEIASAVRDHGFETIVDELRVARWLAQKTED</sequence>
<dbReference type="Proteomes" id="UP001497493">
    <property type="component" value="Chromosome"/>
</dbReference>
<protein>
    <submittedName>
        <fullName evidence="4">CRISPR-associated protein Cas10/Cmr2, subtype III-B</fullName>
    </submittedName>
</protein>
<dbReference type="Gene3D" id="3.30.70.2220">
    <property type="entry name" value="CRISPR-Cas system, Cmr2 subunit, D1 domain, cysteine cluster"/>
    <property type="match status" value="1"/>
</dbReference>
<organism evidence="4 5">
    <name type="scientific">Candidatus Methylocalor cossyra</name>
    <dbReference type="NCBI Taxonomy" id="3108543"/>
    <lineage>
        <taxon>Bacteria</taxon>
        <taxon>Pseudomonadati</taxon>
        <taxon>Pseudomonadota</taxon>
        <taxon>Gammaproteobacteria</taxon>
        <taxon>Methylococcales</taxon>
        <taxon>Methylococcaceae</taxon>
        <taxon>Candidatus Methylocalor</taxon>
    </lineage>
</organism>
<proteinExistence type="predicted"/>
<keyword evidence="5" id="KW-1185">Reference proteome</keyword>
<dbReference type="InterPro" id="IPR013407">
    <property type="entry name" value="CRISPR-assoc_prot_Cmr2"/>
</dbReference>
<dbReference type="InterPro" id="IPR043128">
    <property type="entry name" value="Rev_trsase/Diguanyl_cyclase"/>
</dbReference>
<keyword evidence="1" id="KW-0547">Nucleotide-binding</keyword>